<dbReference type="InterPro" id="IPR051910">
    <property type="entry name" value="ComF/GntX_DNA_util-trans"/>
</dbReference>
<evidence type="ECO:0000259" key="3">
    <source>
        <dbReference type="Pfam" id="PF00156"/>
    </source>
</evidence>
<dbReference type="Proteomes" id="UP000284057">
    <property type="component" value="Unassembled WGS sequence"/>
</dbReference>
<dbReference type="PANTHER" id="PTHR47505">
    <property type="entry name" value="DNA UTILIZATION PROTEIN YHGH"/>
    <property type="match status" value="1"/>
</dbReference>
<gene>
    <name evidence="4" type="ORF">DY240_13065</name>
</gene>
<accession>A0A418KQP3</accession>
<dbReference type="Gene3D" id="3.40.50.2020">
    <property type="match status" value="1"/>
</dbReference>
<organism evidence="4 5">
    <name type="scientific">Jiangella rhizosphaerae</name>
    <dbReference type="NCBI Taxonomy" id="2293569"/>
    <lineage>
        <taxon>Bacteria</taxon>
        <taxon>Bacillati</taxon>
        <taxon>Actinomycetota</taxon>
        <taxon>Actinomycetes</taxon>
        <taxon>Jiangellales</taxon>
        <taxon>Jiangellaceae</taxon>
        <taxon>Jiangella</taxon>
    </lineage>
</organism>
<evidence type="ECO:0000313" key="4">
    <source>
        <dbReference type="EMBL" id="RIQ23081.1"/>
    </source>
</evidence>
<proteinExistence type="inferred from homology"/>
<sequence length="149" mass="15482">MGPALGEAARGHPAHADPAEACTSHEDRPVVLIPVPSAPAAVRRRGHDPVLRSARRAAATLHRSGQRASVVAGLRHARRVADQAGLDRREREDNLHGSLVVTAAVRRAAGRCVVVVDDIATTGATLRESVRALEAAGVRPCGAAVIAVV</sequence>
<evidence type="ECO:0000256" key="2">
    <source>
        <dbReference type="SAM" id="MobiDB-lite"/>
    </source>
</evidence>
<reference evidence="4 5" key="1">
    <citation type="submission" date="2018-09" db="EMBL/GenBank/DDBJ databases">
        <title>Isolation, diversity and antifungal activity of actinobacteria from wheat.</title>
        <authorList>
            <person name="Han C."/>
        </authorList>
    </citation>
    <scope>NUCLEOTIDE SEQUENCE [LARGE SCALE GENOMIC DNA]</scope>
    <source>
        <strain evidence="4 5">NEAU-YY265</strain>
    </source>
</reference>
<feature type="domain" description="Phosphoribosyltransferase" evidence="3">
    <location>
        <begin position="91"/>
        <end position="146"/>
    </location>
</feature>
<protein>
    <submittedName>
        <fullName evidence="4">ComF family protein</fullName>
    </submittedName>
</protein>
<dbReference type="SUPFAM" id="SSF53271">
    <property type="entry name" value="PRTase-like"/>
    <property type="match status" value="1"/>
</dbReference>
<dbReference type="PANTHER" id="PTHR47505:SF1">
    <property type="entry name" value="DNA UTILIZATION PROTEIN YHGH"/>
    <property type="match status" value="1"/>
</dbReference>
<dbReference type="InterPro" id="IPR029057">
    <property type="entry name" value="PRTase-like"/>
</dbReference>
<dbReference type="EMBL" id="QUAL01000128">
    <property type="protein sequence ID" value="RIQ23081.1"/>
    <property type="molecule type" value="Genomic_DNA"/>
</dbReference>
<keyword evidence="5" id="KW-1185">Reference proteome</keyword>
<feature type="compositionally biased region" description="Basic and acidic residues" evidence="2">
    <location>
        <begin position="14"/>
        <end position="25"/>
    </location>
</feature>
<dbReference type="Pfam" id="PF00156">
    <property type="entry name" value="Pribosyltran"/>
    <property type="match status" value="1"/>
</dbReference>
<comment type="similarity">
    <text evidence="1">Belongs to the ComF/GntX family.</text>
</comment>
<feature type="region of interest" description="Disordered" evidence="2">
    <location>
        <begin position="1"/>
        <end position="25"/>
    </location>
</feature>
<dbReference type="AlphaFoldDB" id="A0A418KQP3"/>
<evidence type="ECO:0000313" key="5">
    <source>
        <dbReference type="Proteomes" id="UP000284057"/>
    </source>
</evidence>
<name>A0A418KQP3_9ACTN</name>
<dbReference type="InterPro" id="IPR000836">
    <property type="entry name" value="PRTase_dom"/>
</dbReference>
<comment type="caution">
    <text evidence="4">The sequence shown here is derived from an EMBL/GenBank/DDBJ whole genome shotgun (WGS) entry which is preliminary data.</text>
</comment>
<dbReference type="CDD" id="cd06223">
    <property type="entry name" value="PRTases_typeI"/>
    <property type="match status" value="1"/>
</dbReference>
<evidence type="ECO:0000256" key="1">
    <source>
        <dbReference type="ARBA" id="ARBA00008007"/>
    </source>
</evidence>